<evidence type="ECO:0000313" key="2">
    <source>
        <dbReference type="EMBL" id="APJ04968.1"/>
    </source>
</evidence>
<accession>A0A1L4D437</accession>
<dbReference type="Gene3D" id="3.30.300.130">
    <property type="entry name" value="Fe-S cluster assembly (FSCA)"/>
    <property type="match status" value="1"/>
</dbReference>
<reference evidence="2 3" key="1">
    <citation type="submission" date="2016-10" db="EMBL/GenBank/DDBJ databases">
        <title>Silvanigrella aquatica sp. nov., isolated from a freshwater lake located in the Black Forest, Germany, description of Silvanigrellaceae fam. nov., Silvanigrellales ord. nov., reclassification of the order Bdellovibrionales in the class Oligoflexia, reclassification of the families Bacteriovoracaceae and Halobacteriovoraceae in the new order Bacteriovoracales ord. nov., and reclassification of the family Pseudobacteriovoracaceae in the order Oligoflexiales.</title>
        <authorList>
            <person name="Hahn M.W."/>
            <person name="Schmidt J."/>
            <person name="Koll U."/>
            <person name="Rohde M."/>
            <person name="Verbag S."/>
            <person name="Pitt A."/>
            <person name="Nakai R."/>
            <person name="Naganuma T."/>
            <person name="Lang E."/>
        </authorList>
    </citation>
    <scope>NUCLEOTIDE SEQUENCE [LARGE SCALE GENOMIC DNA]</scope>
    <source>
        <strain evidence="2 3">MWH-Nonnen-W8red</strain>
    </source>
</reference>
<dbReference type="OrthoDB" id="9796965at2"/>
<dbReference type="GO" id="GO:0051536">
    <property type="term" value="F:iron-sulfur cluster binding"/>
    <property type="evidence" value="ECO:0007669"/>
    <property type="project" value="InterPro"/>
</dbReference>
<dbReference type="Proteomes" id="UP000184731">
    <property type="component" value="Chromosome"/>
</dbReference>
<dbReference type="KEGG" id="saqi:AXG55_14130"/>
<dbReference type="Pfam" id="PF01106">
    <property type="entry name" value="NifU"/>
    <property type="match status" value="1"/>
</dbReference>
<dbReference type="GO" id="GO:0005506">
    <property type="term" value="F:iron ion binding"/>
    <property type="evidence" value="ECO:0007669"/>
    <property type="project" value="InterPro"/>
</dbReference>
<dbReference type="AlphaFoldDB" id="A0A1L4D437"/>
<proteinExistence type="predicted"/>
<protein>
    <recommendedName>
        <fullName evidence="1">NIF system FeS cluster assembly NifU C-terminal domain-containing protein</fullName>
    </recommendedName>
</protein>
<dbReference type="RefSeq" id="WP_148698730.1">
    <property type="nucleotide sequence ID" value="NZ_CP017834.1"/>
</dbReference>
<keyword evidence="3" id="KW-1185">Reference proteome</keyword>
<dbReference type="InterPro" id="IPR034904">
    <property type="entry name" value="FSCA_dom_sf"/>
</dbReference>
<name>A0A1L4D437_9BACT</name>
<dbReference type="SUPFAM" id="SSF117916">
    <property type="entry name" value="Fe-S cluster assembly (FSCA) domain-like"/>
    <property type="match status" value="1"/>
</dbReference>
<evidence type="ECO:0000313" key="3">
    <source>
        <dbReference type="Proteomes" id="UP000184731"/>
    </source>
</evidence>
<dbReference type="InterPro" id="IPR001075">
    <property type="entry name" value="NIF_FeS_clus_asmbl_NifU_C"/>
</dbReference>
<feature type="domain" description="NIF system FeS cluster assembly NifU C-terminal" evidence="1">
    <location>
        <begin position="10"/>
        <end position="74"/>
    </location>
</feature>
<gene>
    <name evidence="2" type="ORF">AXG55_14130</name>
</gene>
<dbReference type="STRING" id="1915309.AXG55_14130"/>
<dbReference type="GO" id="GO:0016226">
    <property type="term" value="P:iron-sulfur cluster assembly"/>
    <property type="evidence" value="ECO:0007669"/>
    <property type="project" value="InterPro"/>
</dbReference>
<dbReference type="EMBL" id="CP017834">
    <property type="protein sequence ID" value="APJ04968.1"/>
    <property type="molecule type" value="Genomic_DNA"/>
</dbReference>
<sequence length="79" mass="8627">MQNLEQYNAIKGFIDEKISPGVMAHGGEVNVISLENNILTLELSGSCGSCSIQAYTSESISNYILEEFPELDDVIVTDQ</sequence>
<organism evidence="2 3">
    <name type="scientific">Silvanigrella aquatica</name>
    <dbReference type="NCBI Taxonomy" id="1915309"/>
    <lineage>
        <taxon>Bacteria</taxon>
        <taxon>Pseudomonadati</taxon>
        <taxon>Bdellovibrionota</taxon>
        <taxon>Oligoflexia</taxon>
        <taxon>Silvanigrellales</taxon>
        <taxon>Silvanigrellaceae</taxon>
        <taxon>Silvanigrella</taxon>
    </lineage>
</organism>
<evidence type="ECO:0000259" key="1">
    <source>
        <dbReference type="Pfam" id="PF01106"/>
    </source>
</evidence>